<dbReference type="GO" id="GO:0016301">
    <property type="term" value="F:kinase activity"/>
    <property type="evidence" value="ECO:0007669"/>
    <property type="project" value="UniProtKB-KW"/>
</dbReference>
<proteinExistence type="predicted"/>
<gene>
    <name evidence="1" type="ORF">FBUS_03783</name>
</gene>
<sequence length="116" mass="12809">MLCQGYPPEFAIYLTHFRSPRFDEAPYYGVLCINFPNLFRTCSFVWDYVFDWTLLRQESSAMQQQQQTHTVLQQTLGTTGLAEASRDQQAATTGASGIMLTSNTAATGAAPSAEAT</sequence>
<evidence type="ECO:0000313" key="1">
    <source>
        <dbReference type="EMBL" id="KAA0199045.1"/>
    </source>
</evidence>
<dbReference type="EMBL" id="LUCM01001362">
    <property type="protein sequence ID" value="KAA0199045.1"/>
    <property type="molecule type" value="Genomic_DNA"/>
</dbReference>
<name>A0A8E0VNR5_9TREM</name>
<organism evidence="1 2">
    <name type="scientific">Fasciolopsis buskii</name>
    <dbReference type="NCBI Taxonomy" id="27845"/>
    <lineage>
        <taxon>Eukaryota</taxon>
        <taxon>Metazoa</taxon>
        <taxon>Spiralia</taxon>
        <taxon>Lophotrochozoa</taxon>
        <taxon>Platyhelminthes</taxon>
        <taxon>Trematoda</taxon>
        <taxon>Digenea</taxon>
        <taxon>Plagiorchiida</taxon>
        <taxon>Echinostomata</taxon>
        <taxon>Echinostomatoidea</taxon>
        <taxon>Fasciolidae</taxon>
        <taxon>Fasciolopsis</taxon>
    </lineage>
</organism>
<protein>
    <submittedName>
        <fullName evidence="1">Casein kinase I alpha</fullName>
    </submittedName>
</protein>
<dbReference type="OrthoDB" id="6278891at2759"/>
<evidence type="ECO:0000313" key="2">
    <source>
        <dbReference type="Proteomes" id="UP000728185"/>
    </source>
</evidence>
<dbReference type="AlphaFoldDB" id="A0A8E0VNR5"/>
<dbReference type="Proteomes" id="UP000728185">
    <property type="component" value="Unassembled WGS sequence"/>
</dbReference>
<dbReference type="Gene3D" id="1.10.510.10">
    <property type="entry name" value="Transferase(Phosphotransferase) domain 1"/>
    <property type="match status" value="1"/>
</dbReference>
<reference evidence="1" key="1">
    <citation type="submission" date="2019-05" db="EMBL/GenBank/DDBJ databases">
        <title>Annotation for the trematode Fasciolopsis buski.</title>
        <authorList>
            <person name="Choi Y.-J."/>
        </authorList>
    </citation>
    <scope>NUCLEOTIDE SEQUENCE</scope>
    <source>
        <strain evidence="1">HT</strain>
        <tissue evidence="1">Whole worm</tissue>
    </source>
</reference>
<comment type="caution">
    <text evidence="1">The sequence shown here is derived from an EMBL/GenBank/DDBJ whole genome shotgun (WGS) entry which is preliminary data.</text>
</comment>
<keyword evidence="1" id="KW-0418">Kinase</keyword>
<keyword evidence="2" id="KW-1185">Reference proteome</keyword>
<accession>A0A8E0VNR5</accession>
<keyword evidence="1" id="KW-0808">Transferase</keyword>